<gene>
    <name evidence="1" type="ORF">QVD17_38876</name>
</gene>
<protein>
    <submittedName>
        <fullName evidence="1">Uncharacterized protein</fullName>
    </submittedName>
</protein>
<dbReference type="EMBL" id="JAUHHV010000011">
    <property type="protein sequence ID" value="KAK1407262.1"/>
    <property type="molecule type" value="Genomic_DNA"/>
</dbReference>
<comment type="caution">
    <text evidence="1">The sequence shown here is derived from an EMBL/GenBank/DDBJ whole genome shotgun (WGS) entry which is preliminary data.</text>
</comment>
<keyword evidence="2" id="KW-1185">Reference proteome</keyword>
<name>A0AAD8JRB7_TARER</name>
<sequence length="220" mass="24042">MGGGWWWLENFVSGGGGGGGGDDFAKMIPVNKKKKKKKKKGLSAAPGSFLVQQTHFWPHGRKKYSSVNTYTLSIAFSTAYGYGDGGDGGDGYGGGGDPSFIQKDHDIAMQDLPPEDEFIDALADHQYLLFPEDEVAQEKCNKLKKMTVGGHIAIDWTFLDEIAETNRAREIIGIDTPWARLFEAAANVSYRELTVEFLSSFDTCHIGIAHLFLSGAVSRI</sequence>
<proteinExistence type="predicted"/>
<accession>A0AAD8JRB7</accession>
<evidence type="ECO:0000313" key="2">
    <source>
        <dbReference type="Proteomes" id="UP001229421"/>
    </source>
</evidence>
<dbReference type="AlphaFoldDB" id="A0AAD8JRB7"/>
<dbReference type="Proteomes" id="UP001229421">
    <property type="component" value="Unassembled WGS sequence"/>
</dbReference>
<organism evidence="1 2">
    <name type="scientific">Tagetes erecta</name>
    <name type="common">African marigold</name>
    <dbReference type="NCBI Taxonomy" id="13708"/>
    <lineage>
        <taxon>Eukaryota</taxon>
        <taxon>Viridiplantae</taxon>
        <taxon>Streptophyta</taxon>
        <taxon>Embryophyta</taxon>
        <taxon>Tracheophyta</taxon>
        <taxon>Spermatophyta</taxon>
        <taxon>Magnoliopsida</taxon>
        <taxon>eudicotyledons</taxon>
        <taxon>Gunneridae</taxon>
        <taxon>Pentapetalae</taxon>
        <taxon>asterids</taxon>
        <taxon>campanulids</taxon>
        <taxon>Asterales</taxon>
        <taxon>Asteraceae</taxon>
        <taxon>Asteroideae</taxon>
        <taxon>Heliantheae alliance</taxon>
        <taxon>Tageteae</taxon>
        <taxon>Tagetes</taxon>
    </lineage>
</organism>
<evidence type="ECO:0000313" key="1">
    <source>
        <dbReference type="EMBL" id="KAK1407262.1"/>
    </source>
</evidence>
<reference evidence="1" key="1">
    <citation type="journal article" date="2023" name="bioRxiv">
        <title>Improved chromosome-level genome assembly for marigold (Tagetes erecta).</title>
        <authorList>
            <person name="Jiang F."/>
            <person name="Yuan L."/>
            <person name="Wang S."/>
            <person name="Wang H."/>
            <person name="Xu D."/>
            <person name="Wang A."/>
            <person name="Fan W."/>
        </authorList>
    </citation>
    <scope>NUCLEOTIDE SEQUENCE</scope>
    <source>
        <strain evidence="1">WSJ</strain>
        <tissue evidence="1">Leaf</tissue>
    </source>
</reference>